<name>A0A9D2HBX2_9BACT</name>
<dbReference type="PROSITE" id="PS50887">
    <property type="entry name" value="GGDEF"/>
    <property type="match status" value="1"/>
</dbReference>
<evidence type="ECO:0000256" key="2">
    <source>
        <dbReference type="ARBA" id="ARBA00034247"/>
    </source>
</evidence>
<evidence type="ECO:0000313" key="6">
    <source>
        <dbReference type="Proteomes" id="UP000824225"/>
    </source>
</evidence>
<keyword evidence="3" id="KW-0812">Transmembrane</keyword>
<dbReference type="PANTHER" id="PTHR45138:SF9">
    <property type="entry name" value="DIGUANYLATE CYCLASE DGCM-RELATED"/>
    <property type="match status" value="1"/>
</dbReference>
<gene>
    <name evidence="5" type="ORF">H9962_04050</name>
</gene>
<dbReference type="AlphaFoldDB" id="A0A9D2HBX2"/>
<dbReference type="PANTHER" id="PTHR45138">
    <property type="entry name" value="REGULATORY COMPONENTS OF SENSORY TRANSDUCTION SYSTEM"/>
    <property type="match status" value="1"/>
</dbReference>
<evidence type="ECO:0000256" key="3">
    <source>
        <dbReference type="SAM" id="Phobius"/>
    </source>
</evidence>
<dbReference type="InterPro" id="IPR043128">
    <property type="entry name" value="Rev_trsase/Diguanyl_cyclase"/>
</dbReference>
<dbReference type="GO" id="GO:0005886">
    <property type="term" value="C:plasma membrane"/>
    <property type="evidence" value="ECO:0007669"/>
    <property type="project" value="TreeGrafter"/>
</dbReference>
<dbReference type="Proteomes" id="UP000824225">
    <property type="component" value="Unassembled WGS sequence"/>
</dbReference>
<evidence type="ECO:0000313" key="5">
    <source>
        <dbReference type="EMBL" id="HJA08348.1"/>
    </source>
</evidence>
<dbReference type="GO" id="GO:1902201">
    <property type="term" value="P:negative regulation of bacterial-type flagellum-dependent cell motility"/>
    <property type="evidence" value="ECO:0007669"/>
    <property type="project" value="TreeGrafter"/>
</dbReference>
<reference evidence="5" key="1">
    <citation type="journal article" date="2021" name="PeerJ">
        <title>Extensive microbial diversity within the chicken gut microbiome revealed by metagenomics and culture.</title>
        <authorList>
            <person name="Gilroy R."/>
            <person name="Ravi A."/>
            <person name="Getino M."/>
            <person name="Pursley I."/>
            <person name="Horton D.L."/>
            <person name="Alikhan N.F."/>
            <person name="Baker D."/>
            <person name="Gharbi K."/>
            <person name="Hall N."/>
            <person name="Watson M."/>
            <person name="Adriaenssens E.M."/>
            <person name="Foster-Nyarko E."/>
            <person name="Jarju S."/>
            <person name="Secka A."/>
            <person name="Antonio M."/>
            <person name="Oren A."/>
            <person name="Chaudhuri R.R."/>
            <person name="La Ragione R."/>
            <person name="Hildebrand F."/>
            <person name="Pallen M.J."/>
        </authorList>
    </citation>
    <scope>NUCLEOTIDE SEQUENCE</scope>
    <source>
        <strain evidence="5">CHK186-16707</strain>
    </source>
</reference>
<dbReference type="Gene3D" id="6.10.340.10">
    <property type="match status" value="1"/>
</dbReference>
<dbReference type="FunFam" id="3.30.70.270:FF:000001">
    <property type="entry name" value="Diguanylate cyclase domain protein"/>
    <property type="match status" value="1"/>
</dbReference>
<feature type="transmembrane region" description="Helical" evidence="3">
    <location>
        <begin position="20"/>
        <end position="44"/>
    </location>
</feature>
<dbReference type="SMART" id="SM00267">
    <property type="entry name" value="GGDEF"/>
    <property type="match status" value="1"/>
</dbReference>
<accession>A0A9D2HBX2</accession>
<sequence length="543" mass="60574">MNSGFPSPVPRPASFRRVGVYRFLAILTLPVLLLLGATCILIMYHLADIEKLAADTNEKRLPGILAAQRTLINIENMRRNVAMIYNAQDPRLRRNALIDALALASESVFEPDSGFIDYARTAEPLIRSLSEAKSRSDEAADSLHNEELRFSNANGRLLLRAGLPDVPHMAHNARYLSSDTDIAQDAAHSEHIQELLFPLQTLCREVPSDDPALRDDCDRFKSSWNALTAAWRQYVNADNEARALWRQLDELLRKLSDDASSVEAELTYRAMEHIRTEARRARTAFFMASLLLIGVLIVFVAAVHRSILAPIALASRDLRKIRYGQPTNSIPPVRLRELQDLLDLLPSLSRHLAELSERSGQLEKEKDRYANLSLRDALTGVYNRRSFDEQLSRDGRKVPLALLMLDVDLFKLYNDTFGHQAGDAALAAVAHAMEQSLLRGTDKVFRYGGEEFAVLLPNATEKAARAVAERIQRNVRALALPHPASSVAPVLTVSIGVALRTPDDKADDTELITHADKALYRAKSSGRDRVCLYRPEDGPTARP</sequence>
<dbReference type="GO" id="GO:0043709">
    <property type="term" value="P:cell adhesion involved in single-species biofilm formation"/>
    <property type="evidence" value="ECO:0007669"/>
    <property type="project" value="TreeGrafter"/>
</dbReference>
<dbReference type="NCBIfam" id="TIGR00254">
    <property type="entry name" value="GGDEF"/>
    <property type="match status" value="1"/>
</dbReference>
<dbReference type="InterPro" id="IPR029787">
    <property type="entry name" value="Nucleotide_cyclase"/>
</dbReference>
<dbReference type="Gene3D" id="3.30.70.270">
    <property type="match status" value="1"/>
</dbReference>
<proteinExistence type="predicted"/>
<comment type="catalytic activity">
    <reaction evidence="2">
        <text>2 GTP = 3',3'-c-di-GMP + 2 diphosphate</text>
        <dbReference type="Rhea" id="RHEA:24898"/>
        <dbReference type="ChEBI" id="CHEBI:33019"/>
        <dbReference type="ChEBI" id="CHEBI:37565"/>
        <dbReference type="ChEBI" id="CHEBI:58805"/>
        <dbReference type="EC" id="2.7.7.65"/>
    </reaction>
</comment>
<feature type="transmembrane region" description="Helical" evidence="3">
    <location>
        <begin position="284"/>
        <end position="303"/>
    </location>
</feature>
<comment type="caution">
    <text evidence="5">The sequence shown here is derived from an EMBL/GenBank/DDBJ whole genome shotgun (WGS) entry which is preliminary data.</text>
</comment>
<dbReference type="InterPro" id="IPR050469">
    <property type="entry name" value="Diguanylate_Cyclase"/>
</dbReference>
<keyword evidence="3" id="KW-0472">Membrane</keyword>
<reference evidence="5" key="2">
    <citation type="submission" date="2021-04" db="EMBL/GenBank/DDBJ databases">
        <authorList>
            <person name="Gilroy R."/>
        </authorList>
    </citation>
    <scope>NUCLEOTIDE SEQUENCE</scope>
    <source>
        <strain evidence="5">CHK186-16707</strain>
    </source>
</reference>
<dbReference type="EC" id="2.7.7.65" evidence="1"/>
<dbReference type="CDD" id="cd01949">
    <property type="entry name" value="GGDEF"/>
    <property type="match status" value="1"/>
</dbReference>
<feature type="domain" description="GGDEF" evidence="4">
    <location>
        <begin position="398"/>
        <end position="535"/>
    </location>
</feature>
<dbReference type="InterPro" id="IPR000160">
    <property type="entry name" value="GGDEF_dom"/>
</dbReference>
<protein>
    <recommendedName>
        <fullName evidence="1">diguanylate cyclase</fullName>
        <ecNumber evidence="1">2.7.7.65</ecNumber>
    </recommendedName>
</protein>
<dbReference type="GO" id="GO:0052621">
    <property type="term" value="F:diguanylate cyclase activity"/>
    <property type="evidence" value="ECO:0007669"/>
    <property type="project" value="UniProtKB-EC"/>
</dbReference>
<organism evidence="5 6">
    <name type="scientific">Candidatus Mailhella merdigallinarum</name>
    <dbReference type="NCBI Taxonomy" id="2838658"/>
    <lineage>
        <taxon>Bacteria</taxon>
        <taxon>Pseudomonadati</taxon>
        <taxon>Thermodesulfobacteriota</taxon>
        <taxon>Desulfovibrionia</taxon>
        <taxon>Desulfovibrionales</taxon>
        <taxon>Desulfovibrionaceae</taxon>
        <taxon>Mailhella</taxon>
    </lineage>
</organism>
<evidence type="ECO:0000256" key="1">
    <source>
        <dbReference type="ARBA" id="ARBA00012528"/>
    </source>
</evidence>
<dbReference type="EMBL" id="DXAN01000011">
    <property type="protein sequence ID" value="HJA08348.1"/>
    <property type="molecule type" value="Genomic_DNA"/>
</dbReference>
<dbReference type="SUPFAM" id="SSF55073">
    <property type="entry name" value="Nucleotide cyclase"/>
    <property type="match status" value="1"/>
</dbReference>
<keyword evidence="3" id="KW-1133">Transmembrane helix</keyword>
<evidence type="ECO:0000259" key="4">
    <source>
        <dbReference type="PROSITE" id="PS50887"/>
    </source>
</evidence>
<dbReference type="Pfam" id="PF00990">
    <property type="entry name" value="GGDEF"/>
    <property type="match status" value="1"/>
</dbReference>